<dbReference type="EMBL" id="HG994582">
    <property type="protein sequence ID" value="CAF2885404.1"/>
    <property type="molecule type" value="Genomic_DNA"/>
</dbReference>
<proteinExistence type="predicted"/>
<keyword evidence="2" id="KW-1185">Reference proteome</keyword>
<dbReference type="Proteomes" id="UP000675881">
    <property type="component" value="Chromosome 3"/>
</dbReference>
<dbReference type="PANTHER" id="PTHR46704">
    <property type="entry name" value="CXC DOMAIN-CONTAINING PROTEIN-RELATED"/>
    <property type="match status" value="1"/>
</dbReference>
<accession>A0A7R8H6B5</accession>
<dbReference type="AlphaFoldDB" id="A0A7R8H6B5"/>
<dbReference type="PANTHER" id="PTHR46704:SF1">
    <property type="entry name" value="TELOMERE LENGTH REGULATION PROTEIN TEL2 HOMOLOG"/>
    <property type="match status" value="1"/>
</dbReference>
<gene>
    <name evidence="1" type="ORF">LSAA_7066</name>
</gene>
<evidence type="ECO:0000313" key="1">
    <source>
        <dbReference type="EMBL" id="CAF2885404.1"/>
    </source>
</evidence>
<protein>
    <submittedName>
        <fullName evidence="1">(salmon louse) hypothetical protein</fullName>
    </submittedName>
</protein>
<sequence length="337" mass="38544">MLNLFAAICHINYGKSARLYLQMMNDLPSTFPDLQEQFKKDGYHVVRRSDRFWKRFWTNLSIEGVYDLQSSLGNADTQIVSAALDYAKDSDKDVVVVAGETDILVLLMFHWRSGMHLYMLSDAPTKKRGQRMWRIEDLVISTGNVITGHILFIYALSGYDTTSALFGHESAKVFEDETATAEEVEQQGLELLIYGGKRNRLMEDLHYHQFMKAAAKSTTTIKPQSLAPTKNAAKFHFLRVHLQVIEWKTWMGVEVSPLNWGWKLSNNSYEPIMTDFSVAPDDMLRFIRCNCNVSNRSPCSTNVFSCRQHGLSSVSSCGNCNGVECDNCYIRRRQCWK</sequence>
<evidence type="ECO:0000313" key="2">
    <source>
        <dbReference type="Proteomes" id="UP000675881"/>
    </source>
</evidence>
<name>A0A7R8H6B5_LEPSM</name>
<organism evidence="1 2">
    <name type="scientific">Lepeophtheirus salmonis</name>
    <name type="common">Salmon louse</name>
    <name type="synonym">Caligus salmonis</name>
    <dbReference type="NCBI Taxonomy" id="72036"/>
    <lineage>
        <taxon>Eukaryota</taxon>
        <taxon>Metazoa</taxon>
        <taxon>Ecdysozoa</taxon>
        <taxon>Arthropoda</taxon>
        <taxon>Crustacea</taxon>
        <taxon>Multicrustacea</taxon>
        <taxon>Hexanauplia</taxon>
        <taxon>Copepoda</taxon>
        <taxon>Siphonostomatoida</taxon>
        <taxon>Caligidae</taxon>
        <taxon>Lepeophtheirus</taxon>
    </lineage>
</organism>
<reference evidence="1" key="1">
    <citation type="submission" date="2021-02" db="EMBL/GenBank/DDBJ databases">
        <authorList>
            <person name="Bekaert M."/>
        </authorList>
    </citation>
    <scope>NUCLEOTIDE SEQUENCE</scope>
    <source>
        <strain evidence="1">IoA-00</strain>
    </source>
</reference>